<comment type="catalytic activity">
    <reaction evidence="8">
        <text>tRNA(n+1) + phosphate = tRNA(n) + a ribonucleoside 5'-diphosphate</text>
        <dbReference type="Rhea" id="RHEA:10628"/>
        <dbReference type="Rhea" id="RHEA-COMP:17343"/>
        <dbReference type="Rhea" id="RHEA-COMP:17344"/>
        <dbReference type="ChEBI" id="CHEBI:43474"/>
        <dbReference type="ChEBI" id="CHEBI:57930"/>
        <dbReference type="ChEBI" id="CHEBI:173114"/>
        <dbReference type="EC" id="2.7.7.56"/>
    </reaction>
</comment>
<dbReference type="GO" id="GO:0000175">
    <property type="term" value="F:3'-5'-RNA exonuclease activity"/>
    <property type="evidence" value="ECO:0007669"/>
    <property type="project" value="UniProtKB-UniRule"/>
</dbReference>
<dbReference type="Proteomes" id="UP000774000">
    <property type="component" value="Unassembled WGS sequence"/>
</dbReference>
<dbReference type="InterPro" id="IPR001247">
    <property type="entry name" value="ExoRNase_PH_dom1"/>
</dbReference>
<dbReference type="PANTHER" id="PTHR11953">
    <property type="entry name" value="EXOSOME COMPLEX COMPONENT"/>
    <property type="match status" value="1"/>
</dbReference>
<comment type="function">
    <text evidence="8">Phosphorolytic 3'-5' exoribonuclease that plays an important role in tRNA 3'-end maturation. Removes nucleotide residues following the 3'-CCA terminus of tRNAs; can also add nucleotides to the ends of RNA molecules by using nucleoside diphosphates as substrates, but this may not be physiologically important. Probably plays a role in initiation of 16S rRNA degradation (leading to ribosome degradation) during starvation.</text>
</comment>
<evidence type="ECO:0000256" key="6">
    <source>
        <dbReference type="ARBA" id="ARBA00022695"/>
    </source>
</evidence>
<feature type="binding site" evidence="8">
    <location>
        <begin position="146"/>
        <end position="148"/>
    </location>
    <ligand>
        <name>phosphate</name>
        <dbReference type="ChEBI" id="CHEBI:43474"/>
        <note>substrate</note>
    </ligand>
</feature>
<keyword evidence="3 8" id="KW-0820">tRNA-binding</keyword>
<keyword evidence="4 8" id="KW-0808">Transferase</keyword>
<evidence type="ECO:0000256" key="1">
    <source>
        <dbReference type="ARBA" id="ARBA00006678"/>
    </source>
</evidence>
<dbReference type="PANTHER" id="PTHR11953:SF0">
    <property type="entry name" value="EXOSOME COMPLEX COMPONENT RRP41"/>
    <property type="match status" value="1"/>
</dbReference>
<evidence type="ECO:0000256" key="5">
    <source>
        <dbReference type="ARBA" id="ARBA00022694"/>
    </source>
</evidence>
<dbReference type="InterPro" id="IPR018336">
    <property type="entry name" value="RNase_PH_CS"/>
</dbReference>
<dbReference type="InterPro" id="IPR015847">
    <property type="entry name" value="ExoRNase_PH_dom2"/>
</dbReference>
<dbReference type="PROSITE" id="PS01277">
    <property type="entry name" value="RIBONUCLEASE_PH"/>
    <property type="match status" value="1"/>
</dbReference>
<name>A0A938XV48_9FIRM</name>
<sequence>MELSVQIKDHLEGAIKGEVKMTRADGRKDNDQLREINITRDFTKYAEGSVLIETGDTKVICNASVEDGVPYFLRGKNQGWVTAEYAMLPRATESRNVRESSKRKLSSRTQEIRRLIGRSLRSIIDLDVLGEKTIWIDCDVIQADGGTRTASITGAFVALIDALNYMLDKGLIDKMPIDEFVAAVSVGIVEEDLLLDLCYDEDSNAQVDLNLVMTENEEIIEIQGTGEESPFSQEQLTELLELGTKGIKELIKIQKEALGGKET</sequence>
<keyword evidence="2 8" id="KW-0698">rRNA processing</keyword>
<evidence type="ECO:0000256" key="4">
    <source>
        <dbReference type="ARBA" id="ARBA00022679"/>
    </source>
</evidence>
<evidence type="ECO:0000259" key="10">
    <source>
        <dbReference type="Pfam" id="PF03725"/>
    </source>
</evidence>
<dbReference type="Pfam" id="PF01138">
    <property type="entry name" value="RNase_PH"/>
    <property type="match status" value="1"/>
</dbReference>
<dbReference type="GO" id="GO:0009022">
    <property type="term" value="F:tRNA nucleotidyltransferase activity"/>
    <property type="evidence" value="ECO:0007669"/>
    <property type="project" value="UniProtKB-UniRule"/>
</dbReference>
<dbReference type="CDD" id="cd11362">
    <property type="entry name" value="RNase_PH_bact"/>
    <property type="match status" value="1"/>
</dbReference>
<dbReference type="Gene3D" id="3.30.230.70">
    <property type="entry name" value="GHMP Kinase, N-terminal domain"/>
    <property type="match status" value="1"/>
</dbReference>
<dbReference type="FunFam" id="3.30.230.70:FF:000003">
    <property type="entry name" value="Ribonuclease PH"/>
    <property type="match status" value="1"/>
</dbReference>
<evidence type="ECO:0000256" key="7">
    <source>
        <dbReference type="ARBA" id="ARBA00022884"/>
    </source>
</evidence>
<evidence type="ECO:0000256" key="3">
    <source>
        <dbReference type="ARBA" id="ARBA00022555"/>
    </source>
</evidence>
<dbReference type="GO" id="GO:0000049">
    <property type="term" value="F:tRNA binding"/>
    <property type="evidence" value="ECO:0007669"/>
    <property type="project" value="UniProtKB-UniRule"/>
</dbReference>
<keyword evidence="12" id="KW-1185">Reference proteome</keyword>
<keyword evidence="6 8" id="KW-0548">Nucleotidyltransferase</keyword>
<protein>
    <recommendedName>
        <fullName evidence="8">Ribonuclease PH</fullName>
        <shortName evidence="8">RNase PH</shortName>
        <ecNumber evidence="8">2.7.7.56</ecNumber>
    </recommendedName>
    <alternativeName>
        <fullName evidence="8">tRNA nucleotidyltransferase</fullName>
    </alternativeName>
</protein>
<dbReference type="EMBL" id="JAFBDQ010000004">
    <property type="protein sequence ID" value="MBM7556142.1"/>
    <property type="molecule type" value="Genomic_DNA"/>
</dbReference>
<comment type="caution">
    <text evidence="11">The sequence shown here is derived from an EMBL/GenBank/DDBJ whole genome shotgun (WGS) entry which is preliminary data.</text>
</comment>
<evidence type="ECO:0000256" key="8">
    <source>
        <dbReference type="HAMAP-Rule" id="MF_00564"/>
    </source>
</evidence>
<comment type="similarity">
    <text evidence="1 8">Belongs to the RNase PH family.</text>
</comment>
<comment type="subunit">
    <text evidence="8">Homohexameric ring arranged as a trimer of dimers.</text>
</comment>
<dbReference type="NCBIfam" id="TIGR01966">
    <property type="entry name" value="RNasePH"/>
    <property type="match status" value="1"/>
</dbReference>
<accession>A0A938XV48</accession>
<dbReference type="SUPFAM" id="SSF55666">
    <property type="entry name" value="Ribonuclease PH domain 2-like"/>
    <property type="match status" value="1"/>
</dbReference>
<reference evidence="11" key="1">
    <citation type="submission" date="2021-01" db="EMBL/GenBank/DDBJ databases">
        <title>Genomic Encyclopedia of Type Strains, Phase IV (KMG-IV): sequencing the most valuable type-strain genomes for metagenomic binning, comparative biology and taxonomic classification.</title>
        <authorList>
            <person name="Goeker M."/>
        </authorList>
    </citation>
    <scope>NUCLEOTIDE SEQUENCE</scope>
    <source>
        <strain evidence="11">DSM 23230</strain>
    </source>
</reference>
<evidence type="ECO:0000313" key="11">
    <source>
        <dbReference type="EMBL" id="MBM7556142.1"/>
    </source>
</evidence>
<proteinExistence type="inferred from homology"/>
<keyword evidence="5 8" id="KW-0819">tRNA processing</keyword>
<feature type="domain" description="Exoribonuclease phosphorolytic" evidence="9">
    <location>
        <begin position="32"/>
        <end position="162"/>
    </location>
</feature>
<dbReference type="InterPro" id="IPR020568">
    <property type="entry name" value="Ribosomal_Su5_D2-typ_SF"/>
</dbReference>
<dbReference type="InterPro" id="IPR036345">
    <property type="entry name" value="ExoRNase_PH_dom2_sf"/>
</dbReference>
<keyword evidence="7" id="KW-0694">RNA-binding</keyword>
<gene>
    <name evidence="8" type="primary">rph</name>
    <name evidence="11" type="ORF">JOC47_000978</name>
</gene>
<dbReference type="HAMAP" id="MF_00564">
    <property type="entry name" value="RNase_PH"/>
    <property type="match status" value="1"/>
</dbReference>
<dbReference type="GO" id="GO:0031125">
    <property type="term" value="P:rRNA 3'-end processing"/>
    <property type="evidence" value="ECO:0007669"/>
    <property type="project" value="UniProtKB-ARBA"/>
</dbReference>
<evidence type="ECO:0000259" key="9">
    <source>
        <dbReference type="Pfam" id="PF01138"/>
    </source>
</evidence>
<evidence type="ECO:0000313" key="12">
    <source>
        <dbReference type="Proteomes" id="UP000774000"/>
    </source>
</evidence>
<dbReference type="GO" id="GO:0008033">
    <property type="term" value="P:tRNA processing"/>
    <property type="evidence" value="ECO:0007669"/>
    <property type="project" value="UniProtKB-UniRule"/>
</dbReference>
<evidence type="ECO:0000256" key="2">
    <source>
        <dbReference type="ARBA" id="ARBA00022552"/>
    </source>
</evidence>
<dbReference type="InterPro" id="IPR050080">
    <property type="entry name" value="RNase_PH"/>
</dbReference>
<feature type="binding site" evidence="8">
    <location>
        <position position="108"/>
    </location>
    <ligand>
        <name>phosphate</name>
        <dbReference type="ChEBI" id="CHEBI:43474"/>
        <note>substrate</note>
    </ligand>
</feature>
<dbReference type="GO" id="GO:0016075">
    <property type="term" value="P:rRNA catabolic process"/>
    <property type="evidence" value="ECO:0007669"/>
    <property type="project" value="UniProtKB-UniRule"/>
</dbReference>
<feature type="domain" description="Exoribonuclease phosphorolytic" evidence="10">
    <location>
        <begin position="180"/>
        <end position="246"/>
    </location>
</feature>
<dbReference type="AlphaFoldDB" id="A0A938XV48"/>
<organism evidence="11 12">
    <name type="scientific">Halanaerobacter jeridensis</name>
    <dbReference type="NCBI Taxonomy" id="706427"/>
    <lineage>
        <taxon>Bacteria</taxon>
        <taxon>Bacillati</taxon>
        <taxon>Bacillota</taxon>
        <taxon>Clostridia</taxon>
        <taxon>Halanaerobiales</taxon>
        <taxon>Halobacteroidaceae</taxon>
        <taxon>Halanaerobacter</taxon>
    </lineage>
</organism>
<dbReference type="EC" id="2.7.7.56" evidence="8"/>
<dbReference type="SUPFAM" id="SSF54211">
    <property type="entry name" value="Ribosomal protein S5 domain 2-like"/>
    <property type="match status" value="1"/>
</dbReference>
<dbReference type="InterPro" id="IPR027408">
    <property type="entry name" value="PNPase/RNase_PH_dom_sf"/>
</dbReference>
<dbReference type="InterPro" id="IPR002381">
    <property type="entry name" value="RNase_PH_bac-type"/>
</dbReference>
<dbReference type="Pfam" id="PF03725">
    <property type="entry name" value="RNase_PH_C"/>
    <property type="match status" value="1"/>
</dbReference>